<dbReference type="Proteomes" id="UP000182762">
    <property type="component" value="Unassembled WGS sequence"/>
</dbReference>
<dbReference type="PANTHER" id="PTHR34817:SF2">
    <property type="entry name" value="NUCLEOTIDYLTRANSFERASE"/>
    <property type="match status" value="1"/>
</dbReference>
<dbReference type="EMBL" id="FOXX01000009">
    <property type="protein sequence ID" value="SFQ79167.1"/>
    <property type="molecule type" value="Genomic_DNA"/>
</dbReference>
<comment type="caution">
    <text evidence="1">The sequence shown here is derived from an EMBL/GenBank/DDBJ whole genome shotgun (WGS) entry which is preliminary data.</text>
</comment>
<keyword evidence="2" id="KW-1185">Reference proteome</keyword>
<dbReference type="Pfam" id="PF10127">
    <property type="entry name" value="RlaP"/>
    <property type="match status" value="1"/>
</dbReference>
<evidence type="ECO:0000313" key="1">
    <source>
        <dbReference type="EMBL" id="SFQ79167.1"/>
    </source>
</evidence>
<organism evidence="1 2">
    <name type="scientific">Priestia endophytica DSM 13796</name>
    <dbReference type="NCBI Taxonomy" id="1121089"/>
    <lineage>
        <taxon>Bacteria</taxon>
        <taxon>Bacillati</taxon>
        <taxon>Bacillota</taxon>
        <taxon>Bacilli</taxon>
        <taxon>Bacillales</taxon>
        <taxon>Bacillaceae</taxon>
        <taxon>Priestia</taxon>
    </lineage>
</organism>
<reference evidence="1 2" key="1">
    <citation type="submission" date="2016-10" db="EMBL/GenBank/DDBJ databases">
        <authorList>
            <person name="Varghese N."/>
            <person name="Submissions S."/>
        </authorList>
    </citation>
    <scope>NUCLEOTIDE SEQUENCE [LARGE SCALE GENOMIC DNA]</scope>
    <source>
        <strain evidence="1 2">DSM 13796</strain>
    </source>
</reference>
<dbReference type="RefSeq" id="WP_061805940.1">
    <property type="nucleotide sequence ID" value="NZ_FOXX01000009.1"/>
</dbReference>
<gene>
    <name evidence="1" type="ORF">SAMN02745910_03521</name>
</gene>
<evidence type="ECO:0008006" key="3">
    <source>
        <dbReference type="Google" id="ProtNLM"/>
    </source>
</evidence>
<dbReference type="InterPro" id="IPR018775">
    <property type="entry name" value="RlaP"/>
</dbReference>
<sequence>MTVEATIIETLKEIEKDYNVQVLYACESGSRAWGFPSKDSDFDVRFIYVHTPHDYLVIDPMGVGKRRDVIELPINDKLDVVGWELTKALKLFRKGNPPLLEWINSGIVYYEKFSTMNQIRDLVDEIFLPTSAIYHYLNMARKNFREFLQGDTVKIKKYFYVLRPILASRWIEQFNEFPPLEFQELLQGVVPDGEIKDEITVLLQRKMAGDELDLEPKIHVINDFLAHELERLETYAKSLDLKVEDPTPKLNVVFKNTLQEVWRS</sequence>
<dbReference type="GeneID" id="93712117"/>
<proteinExistence type="predicted"/>
<name>A0A1I6BEF9_9BACI</name>
<accession>A0A1I6BEF9</accession>
<dbReference type="PANTHER" id="PTHR34817">
    <property type="entry name" value="NUCLEOTIDYLTRANSFERASE"/>
    <property type="match status" value="1"/>
</dbReference>
<protein>
    <recommendedName>
        <fullName evidence="3">Nucleotidyltransferase</fullName>
    </recommendedName>
</protein>
<evidence type="ECO:0000313" key="2">
    <source>
        <dbReference type="Proteomes" id="UP000182762"/>
    </source>
</evidence>